<reference evidence="3 4" key="1">
    <citation type="submission" date="2022-11" db="EMBL/GenBank/DDBJ databases">
        <title>Minimal conservation of predation-associated metabolite biosynthetic gene clusters underscores biosynthetic potential of Myxococcota including descriptions for ten novel species: Archangium lansinium sp. nov., Myxococcus landrumus sp. nov., Nannocystis bai.</title>
        <authorList>
            <person name="Ahearne A."/>
            <person name="Stevens C."/>
            <person name="Dowd S."/>
        </authorList>
    </citation>
    <scope>NUCLEOTIDE SEQUENCE [LARGE SCALE GENOMIC DNA]</scope>
    <source>
        <strain evidence="3 4">NCELM</strain>
    </source>
</reference>
<dbReference type="SUPFAM" id="SSF56436">
    <property type="entry name" value="C-type lectin-like"/>
    <property type="match status" value="1"/>
</dbReference>
<evidence type="ECO:0008006" key="5">
    <source>
        <dbReference type="Google" id="ProtNLM"/>
    </source>
</evidence>
<dbReference type="InterPro" id="IPR016186">
    <property type="entry name" value="C-type_lectin-like/link_sf"/>
</dbReference>
<comment type="caution">
    <text evidence="3">The sequence shown here is derived from an EMBL/GenBank/DDBJ whole genome shotgun (WGS) entry which is preliminary data.</text>
</comment>
<keyword evidence="4" id="KW-1185">Reference proteome</keyword>
<accession>A0ABT5BB06</accession>
<gene>
    <name evidence="3" type="ORF">POL58_20575</name>
</gene>
<dbReference type="Gene3D" id="3.10.100.10">
    <property type="entry name" value="Mannose-Binding Protein A, subunit A"/>
    <property type="match status" value="1"/>
</dbReference>
<name>A0ABT5BB06_9BACT</name>
<dbReference type="PROSITE" id="PS51257">
    <property type="entry name" value="PROKAR_LIPOPROTEIN"/>
    <property type="match status" value="1"/>
</dbReference>
<feature type="region of interest" description="Disordered" evidence="1">
    <location>
        <begin position="21"/>
        <end position="81"/>
    </location>
</feature>
<keyword evidence="2" id="KW-0732">Signal</keyword>
<sequence length="368" mass="39306">MLRRTYFVGLLVLSLGTSCTDDPLVSTPASDSQDMSGGPTSFDPPPTASTPTEPSTTDPGTTTGTSTDPTEASTTSEQPVCGDDIAEGAEECDFGKANADDGGCTLDCKLATCGDGLVWKGVEQCDMGSANNNDYGGCRPDTCHWAARCGDAVLDPDHETCDRGELNGTGVTDDELAPCDLSCGFYGRLLFVTAAKFTGNLGGVSGADLKCRAAASQAGLANANAYRAWISDDFQSPATRFEQWELAVPLILPGGLVVADDLLDLVDNGPHTGISRTEMGDVVHQELVWTNTSAFGETFSVTDHCDAWLSASDTLETRQGLNALAIEDGPDWDIWRDERWWTSYLNLRCHKVAHLYCIDDGFVLEEER</sequence>
<evidence type="ECO:0000313" key="4">
    <source>
        <dbReference type="Proteomes" id="UP001217838"/>
    </source>
</evidence>
<dbReference type="InterPro" id="IPR016187">
    <property type="entry name" value="CTDL_fold"/>
</dbReference>
<evidence type="ECO:0000256" key="1">
    <source>
        <dbReference type="SAM" id="MobiDB-lite"/>
    </source>
</evidence>
<feature type="compositionally biased region" description="Polar residues" evidence="1">
    <location>
        <begin position="27"/>
        <end position="39"/>
    </location>
</feature>
<dbReference type="RefSeq" id="WP_271999978.1">
    <property type="nucleotide sequence ID" value="NZ_JAQNDN010000010.1"/>
</dbReference>
<feature type="compositionally biased region" description="Low complexity" evidence="1">
    <location>
        <begin position="49"/>
        <end position="76"/>
    </location>
</feature>
<evidence type="ECO:0000256" key="2">
    <source>
        <dbReference type="SAM" id="SignalP"/>
    </source>
</evidence>
<protein>
    <recommendedName>
        <fullName evidence="5">Myxococcus cysteine-rich repeat-containing protein</fullName>
    </recommendedName>
</protein>
<dbReference type="Proteomes" id="UP001217838">
    <property type="component" value="Unassembled WGS sequence"/>
</dbReference>
<feature type="signal peptide" evidence="2">
    <location>
        <begin position="1"/>
        <end position="20"/>
    </location>
</feature>
<organism evidence="3 4">
    <name type="scientific">Nannocystis radixulma</name>
    <dbReference type="NCBI Taxonomy" id="2995305"/>
    <lineage>
        <taxon>Bacteria</taxon>
        <taxon>Pseudomonadati</taxon>
        <taxon>Myxococcota</taxon>
        <taxon>Polyangia</taxon>
        <taxon>Nannocystales</taxon>
        <taxon>Nannocystaceae</taxon>
        <taxon>Nannocystis</taxon>
    </lineage>
</organism>
<evidence type="ECO:0000313" key="3">
    <source>
        <dbReference type="EMBL" id="MDC0670161.1"/>
    </source>
</evidence>
<dbReference type="EMBL" id="JAQNDN010000010">
    <property type="protein sequence ID" value="MDC0670161.1"/>
    <property type="molecule type" value="Genomic_DNA"/>
</dbReference>
<proteinExistence type="predicted"/>
<feature type="chain" id="PRO_5046626048" description="Myxococcus cysteine-rich repeat-containing protein" evidence="2">
    <location>
        <begin position="21"/>
        <end position="368"/>
    </location>
</feature>